<keyword evidence="1" id="KW-0808">Transferase</keyword>
<dbReference type="GO" id="GO:0016301">
    <property type="term" value="F:kinase activity"/>
    <property type="evidence" value="ECO:0007669"/>
    <property type="project" value="UniProtKB-KW"/>
</dbReference>
<evidence type="ECO:0000313" key="2">
    <source>
        <dbReference type="Proteomes" id="UP000824201"/>
    </source>
</evidence>
<dbReference type="SUPFAM" id="SSF52540">
    <property type="entry name" value="P-loop containing nucleoside triphosphate hydrolases"/>
    <property type="match status" value="1"/>
</dbReference>
<proteinExistence type="predicted"/>
<protein>
    <submittedName>
        <fullName evidence="1">Cytidylate kinase-like family protein</fullName>
    </submittedName>
</protein>
<accession>A0A9D1EGE2</accession>
<dbReference type="InterPro" id="IPR027417">
    <property type="entry name" value="P-loop_NTPase"/>
</dbReference>
<organism evidence="1 2">
    <name type="scientific">Candidatus Fimimorpha faecalis</name>
    <dbReference type="NCBI Taxonomy" id="2840824"/>
    <lineage>
        <taxon>Bacteria</taxon>
        <taxon>Bacillati</taxon>
        <taxon>Bacillota</taxon>
        <taxon>Clostridia</taxon>
        <taxon>Eubacteriales</taxon>
        <taxon>Candidatus Fimimorpha</taxon>
    </lineage>
</organism>
<gene>
    <name evidence="1" type="ORF">IAC96_12160</name>
</gene>
<name>A0A9D1EGE2_9FIRM</name>
<dbReference type="AlphaFoldDB" id="A0A9D1EGE2"/>
<keyword evidence="1" id="KW-0418">Kinase</keyword>
<dbReference type="Proteomes" id="UP000824201">
    <property type="component" value="Unassembled WGS sequence"/>
</dbReference>
<dbReference type="Gene3D" id="3.40.50.300">
    <property type="entry name" value="P-loop containing nucleotide triphosphate hydrolases"/>
    <property type="match status" value="1"/>
</dbReference>
<dbReference type="EMBL" id="DVHN01000170">
    <property type="protein sequence ID" value="HIR89690.1"/>
    <property type="molecule type" value="Genomic_DNA"/>
</dbReference>
<reference evidence="1" key="2">
    <citation type="journal article" date="2021" name="PeerJ">
        <title>Extensive microbial diversity within the chicken gut microbiome revealed by metagenomics and culture.</title>
        <authorList>
            <person name="Gilroy R."/>
            <person name="Ravi A."/>
            <person name="Getino M."/>
            <person name="Pursley I."/>
            <person name="Horton D.L."/>
            <person name="Alikhan N.F."/>
            <person name="Baker D."/>
            <person name="Gharbi K."/>
            <person name="Hall N."/>
            <person name="Watson M."/>
            <person name="Adriaenssens E.M."/>
            <person name="Foster-Nyarko E."/>
            <person name="Jarju S."/>
            <person name="Secka A."/>
            <person name="Antonio M."/>
            <person name="Oren A."/>
            <person name="Chaudhuri R.R."/>
            <person name="La Ragione R."/>
            <person name="Hildebrand F."/>
            <person name="Pallen M.J."/>
        </authorList>
    </citation>
    <scope>NUCLEOTIDE SEQUENCE</scope>
    <source>
        <strain evidence="1">ChiW13-3771</strain>
    </source>
</reference>
<dbReference type="Pfam" id="PF13189">
    <property type="entry name" value="Cytidylate_kin2"/>
    <property type="match status" value="1"/>
</dbReference>
<sequence>MSRLLITIGREYGSGGREIGQKLAERLNIAFYDRKELMEIAKHRENYEDVQSFYEEFPVNSLLYAIAMNNFENGIGIIPFQQIRAICANQSCVIVGRCSNYIFKDDPDLISIFIHANPEFRLKRVMEMEQLSKSRAKERISEVDRGRKSLFEYYTKASWDKANGYHLCLDSSILGIDQTVEEILSYINRRIRIKNPTS</sequence>
<comment type="caution">
    <text evidence="1">The sequence shown here is derived from an EMBL/GenBank/DDBJ whole genome shotgun (WGS) entry which is preliminary data.</text>
</comment>
<reference evidence="1" key="1">
    <citation type="submission" date="2020-10" db="EMBL/GenBank/DDBJ databases">
        <authorList>
            <person name="Gilroy R."/>
        </authorList>
    </citation>
    <scope>NUCLEOTIDE SEQUENCE</scope>
    <source>
        <strain evidence="1">ChiW13-3771</strain>
    </source>
</reference>
<evidence type="ECO:0000313" key="1">
    <source>
        <dbReference type="EMBL" id="HIR89690.1"/>
    </source>
</evidence>